<dbReference type="InterPro" id="IPR018289">
    <property type="entry name" value="MULE_transposase_dom"/>
</dbReference>
<dbReference type="GO" id="GO:0008270">
    <property type="term" value="F:zinc ion binding"/>
    <property type="evidence" value="ECO:0007669"/>
    <property type="project" value="UniProtKB-KW"/>
</dbReference>
<accession>A0AAE0AW89</accession>
<evidence type="ECO:0000256" key="4">
    <source>
        <dbReference type="PROSITE-ProRule" id="PRU00325"/>
    </source>
</evidence>
<evidence type="ECO:0000256" key="1">
    <source>
        <dbReference type="ARBA" id="ARBA00022723"/>
    </source>
</evidence>
<feature type="domain" description="SWIM-type" evidence="7">
    <location>
        <begin position="623"/>
        <end position="665"/>
    </location>
</feature>
<feature type="compositionally biased region" description="Acidic residues" evidence="6">
    <location>
        <begin position="794"/>
        <end position="819"/>
    </location>
</feature>
<proteinExistence type="predicted"/>
<keyword evidence="9" id="KW-1185">Reference proteome</keyword>
<comment type="caution">
    <text evidence="8">The sequence shown here is derived from an EMBL/GenBank/DDBJ whole genome shotgun (WGS) entry which is preliminary data.</text>
</comment>
<evidence type="ECO:0000256" key="6">
    <source>
        <dbReference type="SAM" id="MobiDB-lite"/>
    </source>
</evidence>
<dbReference type="Pfam" id="PF04434">
    <property type="entry name" value="SWIM"/>
    <property type="match status" value="1"/>
</dbReference>
<feature type="coiled-coil region" evidence="5">
    <location>
        <begin position="858"/>
        <end position="885"/>
    </location>
</feature>
<dbReference type="PROSITE" id="PS50966">
    <property type="entry name" value="ZF_SWIM"/>
    <property type="match status" value="1"/>
</dbReference>
<reference evidence="8" key="1">
    <citation type="journal article" date="2023" name="Plant J.">
        <title>Genome sequences and population genomics provide insights into the demographic history, inbreeding, and mutation load of two 'living fossil' tree species of Dipteronia.</title>
        <authorList>
            <person name="Feng Y."/>
            <person name="Comes H.P."/>
            <person name="Chen J."/>
            <person name="Zhu S."/>
            <person name="Lu R."/>
            <person name="Zhang X."/>
            <person name="Li P."/>
            <person name="Qiu J."/>
            <person name="Olsen K.M."/>
            <person name="Qiu Y."/>
        </authorList>
    </citation>
    <scope>NUCLEOTIDE SEQUENCE</scope>
    <source>
        <strain evidence="8">NBL</strain>
    </source>
</reference>
<dbReference type="InterPro" id="IPR058594">
    <property type="entry name" value="PB1-like_dom_pln"/>
</dbReference>
<evidence type="ECO:0000259" key="7">
    <source>
        <dbReference type="PROSITE" id="PS50966"/>
    </source>
</evidence>
<dbReference type="InterPro" id="IPR007527">
    <property type="entry name" value="Znf_SWIM"/>
</dbReference>
<keyword evidence="2 4" id="KW-0863">Zinc-finger</keyword>
<dbReference type="Pfam" id="PF10551">
    <property type="entry name" value="MULE"/>
    <property type="match status" value="1"/>
</dbReference>
<name>A0AAE0AW89_9ROSI</name>
<evidence type="ECO:0000313" key="9">
    <source>
        <dbReference type="Proteomes" id="UP001281410"/>
    </source>
</evidence>
<keyword evidence="5" id="KW-0175">Coiled coil</keyword>
<dbReference type="InterPro" id="IPR006564">
    <property type="entry name" value="Znf_PMZ"/>
</dbReference>
<evidence type="ECO:0000256" key="5">
    <source>
        <dbReference type="SAM" id="Coils"/>
    </source>
</evidence>
<feature type="compositionally biased region" description="Polar residues" evidence="6">
    <location>
        <begin position="780"/>
        <end position="790"/>
    </location>
</feature>
<evidence type="ECO:0000256" key="3">
    <source>
        <dbReference type="ARBA" id="ARBA00022833"/>
    </source>
</evidence>
<dbReference type="PANTHER" id="PTHR31973:SF199">
    <property type="entry name" value="SWIM-TYPE DOMAIN-CONTAINING PROTEIN"/>
    <property type="match status" value="1"/>
</dbReference>
<protein>
    <recommendedName>
        <fullName evidence="7">SWIM-type domain-containing protein</fullName>
    </recommendedName>
</protein>
<dbReference type="Proteomes" id="UP001281410">
    <property type="component" value="Unassembled WGS sequence"/>
</dbReference>
<keyword evidence="3" id="KW-0862">Zinc</keyword>
<dbReference type="EMBL" id="JANJYJ010000002">
    <property type="protein sequence ID" value="KAK3224990.1"/>
    <property type="molecule type" value="Genomic_DNA"/>
</dbReference>
<sequence length="890" mass="102648">MDGDDWFKRWSQRTETPDMRALRASGFFHPYTMVVYHGGRFVYVDDNIVGYTEGICDVVKEADVMSIMDLDKMCATLGYELYWYVTPGKSIEDGLVKLKGHDDITRMVKELAGDSIGQDFGVEEIEATINTEDVVDEDAWSSDSDSSTDFDDDFEEPEYMETCEDAEVEVQGVIYDEPNGNVEEQNEEPLFNDGEMADDQMQALRELGRLNRKRKSQRTKTRPNYALYDGVSDFKEVKLEYEKNSDAFMIKTLNDKHTCPQSNKNRHANSAWLSRRYTNQLRPGGNFKMSDFLGLLRKDYVVQPSRSQVYKAKLKAGEIIEGSLSTQYAKLWDYAEELKKTNPGSTVVIDTKLGPDDKNKFKRIYICFNACKQGWLHGCRKIIGLDACHVKAYHKAQLIWVVGIDADNGYYLIAHAVVEKECHESWSWFLNLLKEDLNLTDCLGITFMTDRQKGLVESIGDIWPNCEHRFCVRHMYANFKKKFKDNIIRGKMWKAARSTTVDDFQICMAEIKKLNEKAWEWLNEISPSQWSKSYFSVYLKCDMTLNNLCEIVNGDREVLEARSSPIYSLLEMLRIKIMNRRARRRAEINRWYKNIGPKISEILDLEAKKSGDFVAHWGGDGHYQVSINQTPIAMVNLKEKNCTCRKWNLTGIPCKHAIAAIYTESEDPSMYVDIYYHKETQMKCYGDVMYGIKMETHWTKTGRPPLVPPKIVNQPGRPKKLRIREIGEIPPSQRKFKQVHKSYTCSACKQEGHNYKSCSKRAELITRISKKKTTQSIKSLSPQTESSNAPETDHGEDDVEPDTDQGEDDVEPDTDHGEDDVEVVNQDFFSEMIRQTAIEKNIDFSCTLDTETWKENMMSTLHSAMENFKQMVQNLQNETSVTKNKKKKTQ</sequence>
<dbReference type="SMART" id="SM00575">
    <property type="entry name" value="ZnF_PMZ"/>
    <property type="match status" value="1"/>
</dbReference>
<feature type="region of interest" description="Disordered" evidence="6">
    <location>
        <begin position="769"/>
        <end position="819"/>
    </location>
</feature>
<dbReference type="PANTHER" id="PTHR31973">
    <property type="entry name" value="POLYPROTEIN, PUTATIVE-RELATED"/>
    <property type="match status" value="1"/>
</dbReference>
<dbReference type="Pfam" id="PF26130">
    <property type="entry name" value="PB1-like"/>
    <property type="match status" value="1"/>
</dbReference>
<organism evidence="8 9">
    <name type="scientific">Dipteronia sinensis</name>
    <dbReference type="NCBI Taxonomy" id="43782"/>
    <lineage>
        <taxon>Eukaryota</taxon>
        <taxon>Viridiplantae</taxon>
        <taxon>Streptophyta</taxon>
        <taxon>Embryophyta</taxon>
        <taxon>Tracheophyta</taxon>
        <taxon>Spermatophyta</taxon>
        <taxon>Magnoliopsida</taxon>
        <taxon>eudicotyledons</taxon>
        <taxon>Gunneridae</taxon>
        <taxon>Pentapetalae</taxon>
        <taxon>rosids</taxon>
        <taxon>malvids</taxon>
        <taxon>Sapindales</taxon>
        <taxon>Sapindaceae</taxon>
        <taxon>Hippocastanoideae</taxon>
        <taxon>Acereae</taxon>
        <taxon>Dipteronia</taxon>
    </lineage>
</organism>
<evidence type="ECO:0000256" key="2">
    <source>
        <dbReference type="ARBA" id="ARBA00022771"/>
    </source>
</evidence>
<keyword evidence="1" id="KW-0479">Metal-binding</keyword>
<dbReference type="AlphaFoldDB" id="A0AAE0AW89"/>
<gene>
    <name evidence="8" type="ORF">Dsin_004852</name>
</gene>
<evidence type="ECO:0000313" key="8">
    <source>
        <dbReference type="EMBL" id="KAK3224990.1"/>
    </source>
</evidence>